<keyword evidence="2 8" id="KW-0963">Cytoplasm</keyword>
<sequence>MNTDNSNPVYEALIAFLNRPELAGKSLLLGYSGGLDSQVLLHALAALKAQGKINTNIRAIHINHGLSDNADAWQSFTKEQCATFKIPYQAVRVDLTLQQGGGIEEKARNARYQTFAQHCEQNAVIVTAHHLDDQAETVLLALKRGAGVLGLSAMQMLRDLPGVGLIGRPLLDISRIQLTQYAEHRGLSWVEDESNQDTKFDRNFLRQRVLPLISARWQNFATSVSKSAQIQQQTQQLLEEVAQTDLQMSLADQPIVLDAFLQLSHNRQLNALRYRFKQLQIRMPEQKQLLQALTQIETAAADKNPQIKCSSAVLRRYQGRLFITPDYQDIQNWSKTVSLSENGIAETGTGETGALQFELPDGLGSLTLEAVGIIPKQIGQGDCQYIAVPADAKITLACRHDNPVCKPEDRAHSRSLKKVLQERGIPPWLRTRQIYLYVDNKFAALAGHFVCQDFTLATDIAHNKRIIKLTTNLIQK</sequence>
<evidence type="ECO:0000256" key="6">
    <source>
        <dbReference type="ARBA" id="ARBA00022840"/>
    </source>
</evidence>
<comment type="catalytic activity">
    <reaction evidence="7 8">
        <text>cytidine(34) in tRNA(Ile2) + L-lysine + ATP = lysidine(34) in tRNA(Ile2) + AMP + diphosphate + H(+)</text>
        <dbReference type="Rhea" id="RHEA:43744"/>
        <dbReference type="Rhea" id="RHEA-COMP:10625"/>
        <dbReference type="Rhea" id="RHEA-COMP:10670"/>
        <dbReference type="ChEBI" id="CHEBI:15378"/>
        <dbReference type="ChEBI" id="CHEBI:30616"/>
        <dbReference type="ChEBI" id="CHEBI:32551"/>
        <dbReference type="ChEBI" id="CHEBI:33019"/>
        <dbReference type="ChEBI" id="CHEBI:82748"/>
        <dbReference type="ChEBI" id="CHEBI:83665"/>
        <dbReference type="ChEBI" id="CHEBI:456215"/>
        <dbReference type="EC" id="6.3.4.19"/>
    </reaction>
</comment>
<keyword evidence="6 8" id="KW-0067">ATP-binding</keyword>
<dbReference type="Pfam" id="PF01171">
    <property type="entry name" value="ATP_bind_3"/>
    <property type="match status" value="1"/>
</dbReference>
<dbReference type="NCBIfam" id="TIGR02433">
    <property type="entry name" value="lysidine_TilS_C"/>
    <property type="match status" value="1"/>
</dbReference>
<comment type="similarity">
    <text evidence="8">Belongs to the tRNA(Ile)-lysidine synthase family.</text>
</comment>
<dbReference type="Pfam" id="PF11734">
    <property type="entry name" value="TilS_C"/>
    <property type="match status" value="1"/>
</dbReference>
<evidence type="ECO:0000256" key="4">
    <source>
        <dbReference type="ARBA" id="ARBA00022694"/>
    </source>
</evidence>
<dbReference type="Pfam" id="PF09179">
    <property type="entry name" value="TilS"/>
    <property type="match status" value="1"/>
</dbReference>
<dbReference type="EC" id="6.3.4.19" evidence="8"/>
<comment type="subcellular location">
    <subcellularLocation>
        <location evidence="1 8">Cytoplasm</location>
    </subcellularLocation>
</comment>
<evidence type="ECO:0000256" key="5">
    <source>
        <dbReference type="ARBA" id="ARBA00022741"/>
    </source>
</evidence>
<reference evidence="10 11" key="1">
    <citation type="submission" date="2019-05" db="EMBL/GenBank/DDBJ databases">
        <title>Genome sequences of Thalassotalea litorea 1K03283.</title>
        <authorList>
            <person name="Zhang D."/>
        </authorList>
    </citation>
    <scope>NUCLEOTIDE SEQUENCE [LARGE SCALE GENOMIC DNA]</scope>
    <source>
        <strain evidence="10 11">MCCC 1K03283</strain>
    </source>
</reference>
<name>A0A5R9IW43_9GAMM</name>
<keyword evidence="11" id="KW-1185">Reference proteome</keyword>
<evidence type="ECO:0000256" key="8">
    <source>
        <dbReference type="HAMAP-Rule" id="MF_01161"/>
    </source>
</evidence>
<dbReference type="GO" id="GO:0005737">
    <property type="term" value="C:cytoplasm"/>
    <property type="evidence" value="ECO:0007669"/>
    <property type="project" value="UniProtKB-SubCell"/>
</dbReference>
<evidence type="ECO:0000256" key="2">
    <source>
        <dbReference type="ARBA" id="ARBA00022490"/>
    </source>
</evidence>
<evidence type="ECO:0000256" key="3">
    <source>
        <dbReference type="ARBA" id="ARBA00022598"/>
    </source>
</evidence>
<dbReference type="InterPro" id="IPR014729">
    <property type="entry name" value="Rossmann-like_a/b/a_fold"/>
</dbReference>
<dbReference type="HAMAP" id="MF_01161">
    <property type="entry name" value="tRNA_Ile_lys_synt"/>
    <property type="match status" value="1"/>
</dbReference>
<dbReference type="Proteomes" id="UP000307790">
    <property type="component" value="Unassembled WGS sequence"/>
</dbReference>
<accession>A0A5R9IW43</accession>
<dbReference type="InterPro" id="IPR012795">
    <property type="entry name" value="tRNA_Ile_lys_synt_N"/>
</dbReference>
<dbReference type="GO" id="GO:0032267">
    <property type="term" value="F:tRNA(Ile)-lysidine synthase activity"/>
    <property type="evidence" value="ECO:0007669"/>
    <property type="project" value="UniProtKB-EC"/>
</dbReference>
<feature type="domain" description="Lysidine-tRNA(Ile) synthetase C-terminal" evidence="9">
    <location>
        <begin position="394"/>
        <end position="469"/>
    </location>
</feature>
<dbReference type="GO" id="GO:0005524">
    <property type="term" value="F:ATP binding"/>
    <property type="evidence" value="ECO:0007669"/>
    <property type="project" value="UniProtKB-UniRule"/>
</dbReference>
<dbReference type="NCBIfam" id="TIGR02432">
    <property type="entry name" value="lysidine_TilS_N"/>
    <property type="match status" value="1"/>
</dbReference>
<dbReference type="InterPro" id="IPR015262">
    <property type="entry name" value="tRNA_Ile_lys_synt_subst-bd"/>
</dbReference>
<dbReference type="PANTHER" id="PTHR43033:SF1">
    <property type="entry name" value="TRNA(ILE)-LYSIDINE SYNTHASE-RELATED"/>
    <property type="match status" value="1"/>
</dbReference>
<dbReference type="PANTHER" id="PTHR43033">
    <property type="entry name" value="TRNA(ILE)-LYSIDINE SYNTHASE-RELATED"/>
    <property type="match status" value="1"/>
</dbReference>
<comment type="domain">
    <text evidence="8">The N-terminal region contains the highly conserved SGGXDS motif, predicted to be a P-loop motif involved in ATP binding.</text>
</comment>
<dbReference type="OrthoDB" id="9807403at2"/>
<gene>
    <name evidence="8 10" type="primary">tilS</name>
    <name evidence="10" type="ORF">FE810_01240</name>
</gene>
<dbReference type="SMART" id="SM00977">
    <property type="entry name" value="TilS_C"/>
    <property type="match status" value="1"/>
</dbReference>
<dbReference type="SUPFAM" id="SSF82829">
    <property type="entry name" value="MesJ substrate recognition domain-like"/>
    <property type="match status" value="1"/>
</dbReference>
<dbReference type="GO" id="GO:0006400">
    <property type="term" value="P:tRNA modification"/>
    <property type="evidence" value="ECO:0007669"/>
    <property type="project" value="UniProtKB-UniRule"/>
</dbReference>
<dbReference type="SUPFAM" id="SSF56037">
    <property type="entry name" value="PheT/TilS domain"/>
    <property type="match status" value="1"/>
</dbReference>
<dbReference type="EMBL" id="VCBC01000002">
    <property type="protein sequence ID" value="TLU67601.1"/>
    <property type="molecule type" value="Genomic_DNA"/>
</dbReference>
<keyword evidence="5 8" id="KW-0547">Nucleotide-binding</keyword>
<keyword evidence="3 8" id="KW-0436">Ligase</keyword>
<comment type="caution">
    <text evidence="10">The sequence shown here is derived from an EMBL/GenBank/DDBJ whole genome shotgun (WGS) entry which is preliminary data.</text>
</comment>
<dbReference type="Gene3D" id="1.20.59.20">
    <property type="match status" value="1"/>
</dbReference>
<comment type="function">
    <text evidence="8">Ligates lysine onto the cytidine present at position 34 of the AUA codon-specific tRNA(Ile) that contains the anticodon CAU, in an ATP-dependent manner. Cytidine is converted to lysidine, thus changing the amino acid specificity of the tRNA from methionine to isoleucine.</text>
</comment>
<dbReference type="InterPro" id="IPR011063">
    <property type="entry name" value="TilS/TtcA_N"/>
</dbReference>
<dbReference type="SUPFAM" id="SSF52402">
    <property type="entry name" value="Adenine nucleotide alpha hydrolases-like"/>
    <property type="match status" value="1"/>
</dbReference>
<dbReference type="AlphaFoldDB" id="A0A5R9IW43"/>
<dbReference type="InterPro" id="IPR012796">
    <property type="entry name" value="Lysidine-tRNA-synth_C"/>
</dbReference>
<evidence type="ECO:0000313" key="10">
    <source>
        <dbReference type="EMBL" id="TLU67601.1"/>
    </source>
</evidence>
<feature type="binding site" evidence="8">
    <location>
        <begin position="32"/>
        <end position="37"/>
    </location>
    <ligand>
        <name>ATP</name>
        <dbReference type="ChEBI" id="CHEBI:30616"/>
    </ligand>
</feature>
<organism evidence="10 11">
    <name type="scientific">Thalassotalea litorea</name>
    <dbReference type="NCBI Taxonomy" id="2020715"/>
    <lineage>
        <taxon>Bacteria</taxon>
        <taxon>Pseudomonadati</taxon>
        <taxon>Pseudomonadota</taxon>
        <taxon>Gammaproteobacteria</taxon>
        <taxon>Alteromonadales</taxon>
        <taxon>Colwelliaceae</taxon>
        <taxon>Thalassotalea</taxon>
    </lineage>
</organism>
<dbReference type="CDD" id="cd01992">
    <property type="entry name" value="TilS_N"/>
    <property type="match status" value="1"/>
</dbReference>
<dbReference type="InterPro" id="IPR012094">
    <property type="entry name" value="tRNA_Ile_lys_synt"/>
</dbReference>
<evidence type="ECO:0000313" key="11">
    <source>
        <dbReference type="Proteomes" id="UP000307790"/>
    </source>
</evidence>
<evidence type="ECO:0000256" key="7">
    <source>
        <dbReference type="ARBA" id="ARBA00048539"/>
    </source>
</evidence>
<proteinExistence type="inferred from homology"/>
<dbReference type="RefSeq" id="WP_138318204.1">
    <property type="nucleotide sequence ID" value="NZ_VCBC01000002.1"/>
</dbReference>
<keyword evidence="4 8" id="KW-0819">tRNA processing</keyword>
<protein>
    <recommendedName>
        <fullName evidence="8">tRNA(Ile)-lysidine synthase</fullName>
        <ecNumber evidence="8">6.3.4.19</ecNumber>
    </recommendedName>
    <alternativeName>
        <fullName evidence="8">tRNA(Ile)-2-lysyl-cytidine synthase</fullName>
    </alternativeName>
    <alternativeName>
        <fullName evidence="8">tRNA(Ile)-lysidine synthetase</fullName>
    </alternativeName>
</protein>
<evidence type="ECO:0000256" key="1">
    <source>
        <dbReference type="ARBA" id="ARBA00004496"/>
    </source>
</evidence>
<evidence type="ECO:0000259" key="9">
    <source>
        <dbReference type="SMART" id="SM00977"/>
    </source>
</evidence>
<dbReference type="Gene3D" id="3.40.50.620">
    <property type="entry name" value="HUPs"/>
    <property type="match status" value="1"/>
</dbReference>